<evidence type="ECO:0000313" key="3">
    <source>
        <dbReference type="Proteomes" id="UP001596915"/>
    </source>
</evidence>
<evidence type="ECO:0000313" key="1">
    <source>
        <dbReference type="EMBL" id="MFD0621456.1"/>
    </source>
</evidence>
<comment type="caution">
    <text evidence="1">The sequence shown here is derived from an EMBL/GenBank/DDBJ whole genome shotgun (WGS) entry which is preliminary data.</text>
</comment>
<reference evidence="1" key="1">
    <citation type="journal article" date="2014" name="Int. J. Syst. Evol. Microbiol.">
        <title>Complete genome of a new Firmicutes species belonging to the dominant human colonic microbiota ('Ruminococcus bicirculans') reveals two chromosomes and a selective capacity to utilize plant glucans.</title>
        <authorList>
            <consortium name="NISC Comparative Sequencing Program"/>
            <person name="Wegmann U."/>
            <person name="Louis P."/>
            <person name="Goesmann A."/>
            <person name="Henrissat B."/>
            <person name="Duncan S.H."/>
            <person name="Flint H.J."/>
        </authorList>
    </citation>
    <scope>NUCLEOTIDE SEQUENCE</scope>
    <source>
        <strain evidence="1">JCM 12607</strain>
    </source>
</reference>
<accession>A0ABW2WLQ5</accession>
<evidence type="ECO:0000313" key="2">
    <source>
        <dbReference type="EMBL" id="MFD0621614.1"/>
    </source>
</evidence>
<keyword evidence="3" id="KW-1185">Reference proteome</keyword>
<gene>
    <name evidence="1" type="ORF">ACFQ2K_00180</name>
    <name evidence="2" type="ORF">ACFQ2K_01110</name>
</gene>
<dbReference type="EMBL" id="JBHTGL010000002">
    <property type="protein sequence ID" value="MFD0621614.1"/>
    <property type="molecule type" value="Genomic_DNA"/>
</dbReference>
<sequence>MTRSSPRRRHARAVPYPLPQVTRRRESSARKACWYIFTTSAGSVADEVGHASGTTVPGAAWSAWWGPTRVITLRLLS</sequence>
<proteinExistence type="predicted"/>
<reference evidence="3" key="2">
    <citation type="journal article" date="2019" name="Int. J. Syst. Evol. Microbiol.">
        <title>The Global Catalogue of Microorganisms (GCM) 10K type strain sequencing project: providing services to taxonomists for standard genome sequencing and annotation.</title>
        <authorList>
            <consortium name="The Broad Institute Genomics Platform"/>
            <consortium name="The Broad Institute Genome Sequencing Center for Infectious Disease"/>
            <person name="Wu L."/>
            <person name="Ma J."/>
        </authorList>
    </citation>
    <scope>NUCLEOTIDE SEQUENCE [LARGE SCALE GENOMIC DNA]</scope>
    <source>
        <strain evidence="3">JCM 12607</strain>
    </source>
</reference>
<dbReference type="EMBL" id="JBHTGL010000001">
    <property type="protein sequence ID" value="MFD0621456.1"/>
    <property type="molecule type" value="Genomic_DNA"/>
</dbReference>
<organism evidence="1 3">
    <name type="scientific">Streptomyces sanglieri</name>
    <dbReference type="NCBI Taxonomy" id="193460"/>
    <lineage>
        <taxon>Bacteria</taxon>
        <taxon>Bacillati</taxon>
        <taxon>Actinomycetota</taxon>
        <taxon>Actinomycetes</taxon>
        <taxon>Kitasatosporales</taxon>
        <taxon>Streptomycetaceae</taxon>
        <taxon>Streptomyces</taxon>
    </lineage>
</organism>
<name>A0ABW2WLQ5_9ACTN</name>
<protein>
    <submittedName>
        <fullName evidence="1">Uncharacterized protein</fullName>
    </submittedName>
</protein>
<reference evidence="1" key="3">
    <citation type="submission" date="2024-09" db="EMBL/GenBank/DDBJ databases">
        <authorList>
            <person name="Sun Q."/>
            <person name="Mori K."/>
        </authorList>
    </citation>
    <scope>NUCLEOTIDE SEQUENCE</scope>
    <source>
        <strain evidence="1">JCM 12607</strain>
    </source>
</reference>
<dbReference type="Proteomes" id="UP001596915">
    <property type="component" value="Unassembled WGS sequence"/>
</dbReference>